<dbReference type="Proteomes" id="UP000002640">
    <property type="component" value="Unassembled WGS sequence"/>
</dbReference>
<organism evidence="1 2">
    <name type="scientific">Phytophthora sojae (strain P6497)</name>
    <name type="common">Soybean stem and root rot agent</name>
    <name type="synonym">Phytophthora megasperma f. sp. glycines</name>
    <dbReference type="NCBI Taxonomy" id="1094619"/>
    <lineage>
        <taxon>Eukaryota</taxon>
        <taxon>Sar</taxon>
        <taxon>Stramenopiles</taxon>
        <taxon>Oomycota</taxon>
        <taxon>Peronosporomycetes</taxon>
        <taxon>Peronosporales</taxon>
        <taxon>Peronosporaceae</taxon>
        <taxon>Phytophthora</taxon>
    </lineage>
</organism>
<dbReference type="EMBL" id="JH159156">
    <property type="protein sequence ID" value="EGZ13195.1"/>
    <property type="molecule type" value="Genomic_DNA"/>
</dbReference>
<proteinExistence type="predicted"/>
<dbReference type="InParanoid" id="G4ZTS1"/>
<dbReference type="KEGG" id="psoj:PHYSODRAFT_334978"/>
<sequence>MASRQGRAARRYSARLLELVFKEIMYIEGTAWVSLQATHALYSIDTVGRRMLQEILVFLDAPIDEDTPADVLCPIQHEGGALRYGEHDNTTKGLYFLQLAPLKKFTNEMGHFICGKVGMSE</sequence>
<accession>G4ZTS1</accession>
<name>G4ZTS1_PHYSP</name>
<protein>
    <submittedName>
        <fullName evidence="1">Uncharacterized protein</fullName>
    </submittedName>
</protein>
<dbReference type="GeneID" id="20646908"/>
<gene>
    <name evidence="1" type="ORF">PHYSODRAFT_334978</name>
</gene>
<keyword evidence="2" id="KW-1185">Reference proteome</keyword>
<dbReference type="AlphaFoldDB" id="G4ZTS1"/>
<dbReference type="RefSeq" id="XP_009530624.1">
    <property type="nucleotide sequence ID" value="XM_009532329.1"/>
</dbReference>
<reference evidence="1 2" key="1">
    <citation type="journal article" date="2006" name="Science">
        <title>Phytophthora genome sequences uncover evolutionary origins and mechanisms of pathogenesis.</title>
        <authorList>
            <person name="Tyler B.M."/>
            <person name="Tripathy S."/>
            <person name="Zhang X."/>
            <person name="Dehal P."/>
            <person name="Jiang R.H."/>
            <person name="Aerts A."/>
            <person name="Arredondo F.D."/>
            <person name="Baxter L."/>
            <person name="Bensasson D."/>
            <person name="Beynon J.L."/>
            <person name="Chapman J."/>
            <person name="Damasceno C.M."/>
            <person name="Dorrance A.E."/>
            <person name="Dou D."/>
            <person name="Dickerman A.W."/>
            <person name="Dubchak I.L."/>
            <person name="Garbelotto M."/>
            <person name="Gijzen M."/>
            <person name="Gordon S.G."/>
            <person name="Govers F."/>
            <person name="Grunwald N.J."/>
            <person name="Huang W."/>
            <person name="Ivors K.L."/>
            <person name="Jones R.W."/>
            <person name="Kamoun S."/>
            <person name="Krampis K."/>
            <person name="Lamour K.H."/>
            <person name="Lee M.K."/>
            <person name="McDonald W.H."/>
            <person name="Medina M."/>
            <person name="Meijer H.J."/>
            <person name="Nordberg E.K."/>
            <person name="Maclean D.J."/>
            <person name="Ospina-Giraldo M.D."/>
            <person name="Morris P.F."/>
            <person name="Phuntumart V."/>
            <person name="Putnam N.H."/>
            <person name="Rash S."/>
            <person name="Rose J.K."/>
            <person name="Sakihama Y."/>
            <person name="Salamov A.A."/>
            <person name="Savidor A."/>
            <person name="Scheuring C.F."/>
            <person name="Smith B.M."/>
            <person name="Sobral B.W."/>
            <person name="Terry A."/>
            <person name="Torto-Alalibo T.A."/>
            <person name="Win J."/>
            <person name="Xu Z."/>
            <person name="Zhang H."/>
            <person name="Grigoriev I.V."/>
            <person name="Rokhsar D.S."/>
            <person name="Boore J.L."/>
        </authorList>
    </citation>
    <scope>NUCLEOTIDE SEQUENCE [LARGE SCALE GENOMIC DNA]</scope>
    <source>
        <strain evidence="1 2">P6497</strain>
    </source>
</reference>
<evidence type="ECO:0000313" key="2">
    <source>
        <dbReference type="Proteomes" id="UP000002640"/>
    </source>
</evidence>
<evidence type="ECO:0000313" key="1">
    <source>
        <dbReference type="EMBL" id="EGZ13195.1"/>
    </source>
</evidence>